<evidence type="ECO:0000313" key="5">
    <source>
        <dbReference type="Proteomes" id="UP001276902"/>
    </source>
</evidence>
<feature type="domain" description="PTS EIIA type-2" evidence="3">
    <location>
        <begin position="513"/>
        <end position="652"/>
    </location>
</feature>
<dbReference type="InterPro" id="IPR013196">
    <property type="entry name" value="HTH_11"/>
</dbReference>
<name>A0AB35UTI4_9FIRM</name>
<evidence type="ECO:0000259" key="3">
    <source>
        <dbReference type="PROSITE" id="PS51094"/>
    </source>
</evidence>
<evidence type="ECO:0000256" key="2">
    <source>
        <dbReference type="ARBA" id="ARBA00023163"/>
    </source>
</evidence>
<organism evidence="4 5">
    <name type="scientific">Dielma fastidiosa</name>
    <dbReference type="NCBI Taxonomy" id="1034346"/>
    <lineage>
        <taxon>Bacteria</taxon>
        <taxon>Bacillati</taxon>
        <taxon>Bacillota</taxon>
        <taxon>Erysipelotrichia</taxon>
        <taxon>Erysipelotrichales</taxon>
        <taxon>Erysipelotrichaceae</taxon>
        <taxon>Dielma</taxon>
    </lineage>
</organism>
<keyword evidence="1" id="KW-0805">Transcription regulation</keyword>
<sequence>MEANMRVIKKQAIIMYSLLNANEPISGLVLAKQSGLSLKTVKKEIDTLNDYLNTVGFQIVSRYGVGYECEILDEKKFSHFAESFKSFYHNHHYFENNQRERVHFIIRRLLTNTGNLFISDLADDCCCSPSIINRDMIEAKALLSTFRLQVKNKTNNGLIVVGNEWDIRLALIYEHKIYKRFPSEIDYDEYDFSRFFLSGLGIYKQLKSLVLEKLKQNNLHMSGLVMGKVAYTIILSITRKAYSDNLELPEFTYTHASLLPSYQAAKEIWESLAATDDVTYTEIDILTLAGVISAYQTYLPSDLNFLEYPEDFYKLADEFLDYFDSFYNIKYFDMISFREDLACNFASLFFKTIYHISVDHDIVSNLYSDGLSTLDYCMILYKFIKEKTSLEASIYDIASFYYIFNEFVTAMNKQIKRRVLVTLRSGYYKAKNLCSNLSTIKTPYDIEFLPAEFSDLFRYNPNDFDFLATNIEAKDLDDSLKSKVLPVFYFRKNIDFVRFINQVNKPKYFRTHEMVAIEDIYYPKDIKNGKDLYDYIAAEVLKSCENLEAFFQEVDERNAILSPERKNQLAVLRSFKDILHQTFLKIIICDKPFRFKDEMIQTIIVYNSRDNNVEHLQFMSRFIARLMHSDELIFTFERMTDYEIVRRVLEESE</sequence>
<dbReference type="InterPro" id="IPR002178">
    <property type="entry name" value="PTS_EIIA_type-2_dom"/>
</dbReference>
<dbReference type="Proteomes" id="UP001276902">
    <property type="component" value="Unassembled WGS sequence"/>
</dbReference>
<comment type="caution">
    <text evidence="4">The sequence shown here is derived from an EMBL/GenBank/DDBJ whole genome shotgun (WGS) entry which is preliminary data.</text>
</comment>
<dbReference type="AlphaFoldDB" id="A0AB35UTI4"/>
<accession>A0AB35UTI4</accession>
<evidence type="ECO:0000256" key="1">
    <source>
        <dbReference type="ARBA" id="ARBA00023015"/>
    </source>
</evidence>
<dbReference type="Pfam" id="PF05043">
    <property type="entry name" value="Mga"/>
    <property type="match status" value="1"/>
</dbReference>
<dbReference type="Pfam" id="PF08279">
    <property type="entry name" value="HTH_11"/>
    <property type="match status" value="1"/>
</dbReference>
<proteinExistence type="predicted"/>
<dbReference type="PANTHER" id="PTHR30185">
    <property type="entry name" value="CRYPTIC BETA-GLUCOSIDE BGL OPERON ANTITERMINATOR"/>
    <property type="match status" value="1"/>
</dbReference>
<dbReference type="InterPro" id="IPR007737">
    <property type="entry name" value="Mga_HTH"/>
</dbReference>
<dbReference type="InterPro" id="IPR036388">
    <property type="entry name" value="WH-like_DNA-bd_sf"/>
</dbReference>
<gene>
    <name evidence="4" type="ORF">MQE39_14075</name>
</gene>
<dbReference type="InterPro" id="IPR016152">
    <property type="entry name" value="PTrfase/Anion_transptr"/>
</dbReference>
<dbReference type="RefSeq" id="WP_320884230.1">
    <property type="nucleotide sequence ID" value="NZ_BAABZA010000004.1"/>
</dbReference>
<dbReference type="PANTHER" id="PTHR30185:SF18">
    <property type="entry name" value="TRANSCRIPTIONAL REGULATOR MTLR"/>
    <property type="match status" value="1"/>
</dbReference>
<reference evidence="4" key="1">
    <citation type="submission" date="2022-03" db="EMBL/GenBank/DDBJ databases">
        <title>First case of bacteraemia caused by Dielma fastidiosa in a patient hospitalised with diverticulitis.</title>
        <authorList>
            <person name="Forman-Ankjaer B."/>
            <person name="Hvid-Jensen F."/>
            <person name="Kobel C.M."/>
            <person name="Greve T."/>
        </authorList>
    </citation>
    <scope>NUCLEOTIDE SEQUENCE</scope>
    <source>
        <strain evidence="4">AUH_DF_2021</strain>
    </source>
</reference>
<keyword evidence="2" id="KW-0804">Transcription</keyword>
<dbReference type="PROSITE" id="PS51094">
    <property type="entry name" value="PTS_EIIA_TYPE_2"/>
    <property type="match status" value="1"/>
</dbReference>
<protein>
    <submittedName>
        <fullName evidence="4">Helix-turn-helix domain-containing protein</fullName>
    </submittedName>
</protein>
<dbReference type="Gene3D" id="1.10.10.10">
    <property type="entry name" value="Winged helix-like DNA-binding domain superfamily/Winged helix DNA-binding domain"/>
    <property type="match status" value="1"/>
</dbReference>
<dbReference type="Gene3D" id="3.40.930.10">
    <property type="entry name" value="Mannitol-specific EII, Chain A"/>
    <property type="match status" value="1"/>
</dbReference>
<dbReference type="InterPro" id="IPR050661">
    <property type="entry name" value="BglG_antiterminators"/>
</dbReference>
<evidence type="ECO:0000313" key="4">
    <source>
        <dbReference type="EMBL" id="MDY5169242.1"/>
    </source>
</evidence>
<dbReference type="EMBL" id="JALDAW010000022">
    <property type="protein sequence ID" value="MDY5169242.1"/>
    <property type="molecule type" value="Genomic_DNA"/>
</dbReference>